<dbReference type="OrthoDB" id="9799825at2"/>
<dbReference type="InterPro" id="IPR007624">
    <property type="entry name" value="RNA_pol_sigma70_r3"/>
</dbReference>
<feature type="domain" description="RNA polymerase sigma-70 region 2" evidence="6">
    <location>
        <begin position="11"/>
        <end position="83"/>
    </location>
</feature>
<dbReference type="EMBL" id="BIMR01000287">
    <property type="protein sequence ID" value="GCE77993.1"/>
    <property type="molecule type" value="Genomic_DNA"/>
</dbReference>
<feature type="domain" description="RNA polymerase sigma-70 region 4" evidence="7">
    <location>
        <begin position="175"/>
        <end position="222"/>
    </location>
</feature>
<proteinExistence type="predicted"/>
<sequence length="296" mass="31927">MTRTTQATDELVVTHLPLVGYAVSEMLHRVPPTVSRDELASAGSLALVLAAQAYDPETGVPFARYASLRIRGALVDELRSMDWASRGARQRVRELAATTERLTAALRRKPTRDELAGAMGVEVRAVDDALRDAERRVLSMDATEGTAAVLVVDGEPTPEESLLADERHRWMRAAVETLPDRLRTVVEGLFLQDRSVADLAAELGVTQSRISQLRTEALTLLRDGMNAGLDPDLVPAPARADGVAERRRQSYFAAVAARAALVTSIPTGDRLTSLPHQRGVTVAADGTPSLARPRGA</sequence>
<dbReference type="RefSeq" id="WP_130782624.1">
    <property type="nucleotide sequence ID" value="NZ_BIMR01000287.1"/>
</dbReference>
<dbReference type="GO" id="GO:0016987">
    <property type="term" value="F:sigma factor activity"/>
    <property type="evidence" value="ECO:0007669"/>
    <property type="project" value="UniProtKB-KW"/>
</dbReference>
<evidence type="ECO:0000313" key="8">
    <source>
        <dbReference type="EMBL" id="GCE77993.1"/>
    </source>
</evidence>
<dbReference type="Pfam" id="PF04542">
    <property type="entry name" value="Sigma70_r2"/>
    <property type="match status" value="1"/>
</dbReference>
<dbReference type="InterPro" id="IPR014284">
    <property type="entry name" value="RNA_pol_sigma-70_dom"/>
</dbReference>
<dbReference type="NCBIfam" id="TIGR02937">
    <property type="entry name" value="sigma70-ECF"/>
    <property type="match status" value="1"/>
</dbReference>
<reference evidence="8 9" key="1">
    <citation type="submission" date="2019-01" db="EMBL/GenBank/DDBJ databases">
        <title>Draft genome sequence of Cellulomonas takizawaensis strain TKZ-21.</title>
        <authorList>
            <person name="Yamamura H."/>
            <person name="Hayashi T."/>
            <person name="Hamada M."/>
            <person name="Serisawa Y."/>
            <person name="Matsuyama K."/>
            <person name="Nakagawa Y."/>
            <person name="Otoguro M."/>
            <person name="Yanagida F."/>
            <person name="Hayakawa M."/>
        </authorList>
    </citation>
    <scope>NUCLEOTIDE SEQUENCE [LARGE SCALE GENOMIC DNA]</scope>
    <source>
        <strain evidence="8 9">NBRC12680</strain>
    </source>
</reference>
<evidence type="ECO:0000259" key="5">
    <source>
        <dbReference type="Pfam" id="PF04539"/>
    </source>
</evidence>
<dbReference type="GO" id="GO:0003677">
    <property type="term" value="F:DNA binding"/>
    <property type="evidence" value="ECO:0007669"/>
    <property type="project" value="UniProtKB-KW"/>
</dbReference>
<dbReference type="InterPro" id="IPR007627">
    <property type="entry name" value="RNA_pol_sigma70_r2"/>
</dbReference>
<keyword evidence="9" id="KW-1185">Reference proteome</keyword>
<gene>
    <name evidence="8" type="ORF">CBZ_30490</name>
</gene>
<evidence type="ECO:0000259" key="7">
    <source>
        <dbReference type="Pfam" id="PF04545"/>
    </source>
</evidence>
<evidence type="ECO:0000256" key="4">
    <source>
        <dbReference type="ARBA" id="ARBA00023163"/>
    </source>
</evidence>
<dbReference type="Gene3D" id="1.20.140.160">
    <property type="match status" value="1"/>
</dbReference>
<dbReference type="InterPro" id="IPR013325">
    <property type="entry name" value="RNA_pol_sigma_r2"/>
</dbReference>
<dbReference type="PANTHER" id="PTHR30385">
    <property type="entry name" value="SIGMA FACTOR F FLAGELLAR"/>
    <property type="match status" value="1"/>
</dbReference>
<dbReference type="SUPFAM" id="SSF88946">
    <property type="entry name" value="Sigma2 domain of RNA polymerase sigma factors"/>
    <property type="match status" value="1"/>
</dbReference>
<evidence type="ECO:0000313" key="9">
    <source>
        <dbReference type="Proteomes" id="UP000289954"/>
    </source>
</evidence>
<evidence type="ECO:0000256" key="1">
    <source>
        <dbReference type="ARBA" id="ARBA00023015"/>
    </source>
</evidence>
<keyword evidence="4" id="KW-0804">Transcription</keyword>
<dbReference type="Pfam" id="PF04545">
    <property type="entry name" value="Sigma70_r4"/>
    <property type="match status" value="1"/>
</dbReference>
<comment type="caution">
    <text evidence="8">The sequence shown here is derived from an EMBL/GenBank/DDBJ whole genome shotgun (WGS) entry which is preliminary data.</text>
</comment>
<evidence type="ECO:0000256" key="2">
    <source>
        <dbReference type="ARBA" id="ARBA00023082"/>
    </source>
</evidence>
<organism evidence="8 9">
    <name type="scientific">Cellulomonas biazotea</name>
    <dbReference type="NCBI Taxonomy" id="1709"/>
    <lineage>
        <taxon>Bacteria</taxon>
        <taxon>Bacillati</taxon>
        <taxon>Actinomycetota</taxon>
        <taxon>Actinomycetes</taxon>
        <taxon>Micrococcales</taxon>
        <taxon>Cellulomonadaceae</taxon>
        <taxon>Cellulomonas</taxon>
    </lineage>
</organism>
<dbReference type="GO" id="GO:0006352">
    <property type="term" value="P:DNA-templated transcription initiation"/>
    <property type="evidence" value="ECO:0007669"/>
    <property type="project" value="InterPro"/>
</dbReference>
<name>A0A402DV38_9CELL</name>
<dbReference type="Pfam" id="PF04539">
    <property type="entry name" value="Sigma70_r3"/>
    <property type="match status" value="1"/>
</dbReference>
<accession>A0A402DV38</accession>
<protein>
    <submittedName>
        <fullName evidence="8">Uncharacterized protein</fullName>
    </submittedName>
</protein>
<evidence type="ECO:0000256" key="3">
    <source>
        <dbReference type="ARBA" id="ARBA00023125"/>
    </source>
</evidence>
<dbReference type="InterPro" id="IPR007630">
    <property type="entry name" value="RNA_pol_sigma70_r4"/>
</dbReference>
<dbReference type="Proteomes" id="UP000289954">
    <property type="component" value="Unassembled WGS sequence"/>
</dbReference>
<dbReference type="InterPro" id="IPR013324">
    <property type="entry name" value="RNA_pol_sigma_r3/r4-like"/>
</dbReference>
<dbReference type="Gene3D" id="1.10.1740.10">
    <property type="match status" value="1"/>
</dbReference>
<keyword evidence="1" id="KW-0805">Transcription regulation</keyword>
<dbReference type="AlphaFoldDB" id="A0A402DV38"/>
<keyword evidence="3" id="KW-0238">DNA-binding</keyword>
<keyword evidence="2" id="KW-0731">Sigma factor</keyword>
<evidence type="ECO:0000259" key="6">
    <source>
        <dbReference type="Pfam" id="PF04542"/>
    </source>
</evidence>
<feature type="domain" description="RNA polymerase sigma-70 region 3" evidence="5">
    <location>
        <begin position="92"/>
        <end position="143"/>
    </location>
</feature>
<dbReference type="SUPFAM" id="SSF88659">
    <property type="entry name" value="Sigma3 and sigma4 domains of RNA polymerase sigma factors"/>
    <property type="match status" value="2"/>
</dbReference>